<gene>
    <name evidence="2" type="ORF">H4O21_03985</name>
</gene>
<dbReference type="RefSeq" id="WP_182807547.1">
    <property type="nucleotide sequence ID" value="NZ_JACJFM010000003.1"/>
</dbReference>
<dbReference type="SUPFAM" id="SSF51735">
    <property type="entry name" value="NAD(P)-binding Rossmann-fold domains"/>
    <property type="match status" value="1"/>
</dbReference>
<comment type="caution">
    <text evidence="2">The sequence shown here is derived from an EMBL/GenBank/DDBJ whole genome shotgun (WGS) entry which is preliminary data.</text>
</comment>
<evidence type="ECO:0000313" key="2">
    <source>
        <dbReference type="EMBL" id="MBB1485770.1"/>
    </source>
</evidence>
<reference evidence="2 3" key="1">
    <citation type="submission" date="2020-08" db="EMBL/GenBank/DDBJ databases">
        <title>Oceanospirillum sp. nov. isolated from marine sediment.</title>
        <authorList>
            <person name="Ji X."/>
        </authorList>
    </citation>
    <scope>NUCLEOTIDE SEQUENCE [LARGE SCALE GENOMIC DNA]</scope>
    <source>
        <strain evidence="2 3">D5</strain>
    </source>
</reference>
<dbReference type="PANTHER" id="PTHR43781">
    <property type="entry name" value="SACCHAROPINE DEHYDROGENASE"/>
    <property type="match status" value="1"/>
</dbReference>
<evidence type="ECO:0000313" key="3">
    <source>
        <dbReference type="Proteomes" id="UP000565262"/>
    </source>
</evidence>
<dbReference type="Proteomes" id="UP000565262">
    <property type="component" value="Unassembled WGS sequence"/>
</dbReference>
<proteinExistence type="predicted"/>
<evidence type="ECO:0000259" key="1">
    <source>
        <dbReference type="Pfam" id="PF03435"/>
    </source>
</evidence>
<dbReference type="InterPro" id="IPR005097">
    <property type="entry name" value="Sacchrp_dh_NADP-bd"/>
</dbReference>
<sequence length="653" mass="72934">MSSVPVYQKKIIVIGGSGETGRRVVHHLSHTWPDARITSAARRVQPSLLSADNIDTVRLDVNDRQKAIDILQDYDLAIITLGPMEHLGSQVHTLCLQAGIDCIDINDSLSATDQILALHEQASQQKQSIFTGMGFTPGLSTLLLMQLAWKNTSPSGHYHVRACMGAAYGGGETSPYAILSSFSNTLTCFEKGQRIEKATPWQDQNKDFHFPGQDKPSELVPFSALESAGLAAAHCPTEDRIKTLDCRYAIQFMSQGMARFMANRNFGEKIQNFLAKKFYTSGQSMKQKKNADPDTTLWVYPDGAPEQGLLIHGVISSYDFTALMACSIADCWLQGKLSQYEGVYGIEHLQPDAHQHIRQALEKRGISSRTPDIQALHDDGIYFGWVEPVCGDVAQLRNYGRNWYTIDKAHPKMVPLQKTFLLESDIWQALKSATNTLSFAGFVAKVMLRWRAHNKQLESYREAHKNSAPELAAIWKRATQDISMFTSGYSSARDLLGQETAFKLYRKMFLETGCMETRCLWPEPEIFQAFDNPAEAVKDYWLSFVKGYADIEVLTLTIDDTPATSSEEHVFLSCEIKDCAYASMFIKLGCPELGNLVREMEQEALEHMARGTGLQVDWTQYDKGEATVRLLASAPVTQHIGSEENTEAQPEIA</sequence>
<dbReference type="EMBL" id="JACJFM010000003">
    <property type="protein sequence ID" value="MBB1485770.1"/>
    <property type="molecule type" value="Genomic_DNA"/>
</dbReference>
<feature type="domain" description="Saccharopine dehydrogenase NADP binding" evidence="1">
    <location>
        <begin position="11"/>
        <end position="125"/>
    </location>
</feature>
<dbReference type="AlphaFoldDB" id="A0A839IM33"/>
<dbReference type="InterPro" id="IPR036291">
    <property type="entry name" value="NAD(P)-bd_dom_sf"/>
</dbReference>
<dbReference type="PANTHER" id="PTHR43781:SF1">
    <property type="entry name" value="SACCHAROPINE DEHYDROGENASE"/>
    <property type="match status" value="1"/>
</dbReference>
<protein>
    <submittedName>
        <fullName evidence="2">Saccharopine dehydrogenase NADP-binding domain-containing protein</fullName>
    </submittedName>
</protein>
<dbReference type="Pfam" id="PF03435">
    <property type="entry name" value="Sacchrp_dh_NADP"/>
    <property type="match status" value="1"/>
</dbReference>
<keyword evidence="3" id="KW-1185">Reference proteome</keyword>
<accession>A0A839IM33</accession>
<dbReference type="Gene3D" id="3.40.50.720">
    <property type="entry name" value="NAD(P)-binding Rossmann-like Domain"/>
    <property type="match status" value="1"/>
</dbReference>
<organism evidence="2 3">
    <name type="scientific">Oceanospirillum sediminis</name>
    <dbReference type="NCBI Taxonomy" id="2760088"/>
    <lineage>
        <taxon>Bacteria</taxon>
        <taxon>Pseudomonadati</taxon>
        <taxon>Pseudomonadota</taxon>
        <taxon>Gammaproteobacteria</taxon>
        <taxon>Oceanospirillales</taxon>
        <taxon>Oceanospirillaceae</taxon>
        <taxon>Oceanospirillum</taxon>
    </lineage>
</organism>
<name>A0A839IM33_9GAMM</name>